<comment type="caution">
    <text evidence="3">The sequence shown here is derived from an EMBL/GenBank/DDBJ whole genome shotgun (WGS) entry which is preliminary data.</text>
</comment>
<dbReference type="PROSITE" id="PS51886">
    <property type="entry name" value="TLDC"/>
    <property type="match status" value="1"/>
</dbReference>
<dbReference type="Pfam" id="PF00651">
    <property type="entry name" value="BTB"/>
    <property type="match status" value="1"/>
</dbReference>
<dbReference type="AlphaFoldDB" id="A0A9N9BQA1"/>
<organism evidence="3 4">
    <name type="scientific">Paraglomus occultum</name>
    <dbReference type="NCBI Taxonomy" id="144539"/>
    <lineage>
        <taxon>Eukaryota</taxon>
        <taxon>Fungi</taxon>
        <taxon>Fungi incertae sedis</taxon>
        <taxon>Mucoromycota</taxon>
        <taxon>Glomeromycotina</taxon>
        <taxon>Glomeromycetes</taxon>
        <taxon>Paraglomerales</taxon>
        <taxon>Paraglomeraceae</taxon>
        <taxon>Paraglomus</taxon>
    </lineage>
</organism>
<dbReference type="SUPFAM" id="SSF54695">
    <property type="entry name" value="POZ domain"/>
    <property type="match status" value="1"/>
</dbReference>
<evidence type="ECO:0000259" key="1">
    <source>
        <dbReference type="PROSITE" id="PS50097"/>
    </source>
</evidence>
<dbReference type="InterPro" id="IPR006571">
    <property type="entry name" value="TLDc_dom"/>
</dbReference>
<evidence type="ECO:0000313" key="4">
    <source>
        <dbReference type="Proteomes" id="UP000789572"/>
    </source>
</evidence>
<keyword evidence="4" id="KW-1185">Reference proteome</keyword>
<proteinExistence type="predicted"/>
<feature type="domain" description="TLDc" evidence="2">
    <location>
        <begin position="292"/>
        <end position="478"/>
    </location>
</feature>
<sequence length="484" mass="56218">MSANFYTLHSKNFSQLFESGINFDLVLRAGDKDKREFKVHTQILYAQSTYFQVALSKKWLKKKNDCYVFEKTNIEADIFEIILRYLYTGEVNIEKCDGSQILKLLVATDELNLDNLLQFAQSYLIKSRASFIVEQPVRVLELIFRLESCKTLRIFCLDEICKNYTHLFDSDYMTLDKDIFTQILQQDKLHIKEVELWKRVVKWGTSRHPELKPSPTEWSIDDVNRMKKTLTGLMEHIRFFAMSAGEYYDEVRPYRKLFSKKLREEMLQFIMLPSRKPSDIKAKARGRPINSRLVGYSIMALVAGWIDSMNTAYEEIPYEFTLIYRASRDGFDDEKFRSMCSNKGPTVVIAKLTDHPNILGGYNPSHWPVYGSVGSQTYNNADASFIFEMSDGKSTAGALIGRLTYSGNKNGWNRNSSHRNNNYYRYCYGYGPSFGSHFCICGRSWSSDTSTNSYGFYYSTAYSIKDGTLEEYEVFTVNYREILN</sequence>
<evidence type="ECO:0000259" key="2">
    <source>
        <dbReference type="PROSITE" id="PS51886"/>
    </source>
</evidence>
<evidence type="ECO:0000313" key="3">
    <source>
        <dbReference type="EMBL" id="CAG8573550.1"/>
    </source>
</evidence>
<dbReference type="Gene3D" id="3.30.710.10">
    <property type="entry name" value="Potassium Channel Kv1.1, Chain A"/>
    <property type="match status" value="1"/>
</dbReference>
<name>A0A9N9BQA1_9GLOM</name>
<dbReference type="InterPro" id="IPR011333">
    <property type="entry name" value="SKP1/BTB/POZ_sf"/>
</dbReference>
<dbReference type="EMBL" id="CAJVPJ010001063">
    <property type="protein sequence ID" value="CAG8573550.1"/>
    <property type="molecule type" value="Genomic_DNA"/>
</dbReference>
<dbReference type="Proteomes" id="UP000789572">
    <property type="component" value="Unassembled WGS sequence"/>
</dbReference>
<dbReference type="InterPro" id="IPR051481">
    <property type="entry name" value="BTB-POZ/Galectin-3-binding"/>
</dbReference>
<dbReference type="InterPro" id="IPR000210">
    <property type="entry name" value="BTB/POZ_dom"/>
</dbReference>
<dbReference type="SMART" id="SM00225">
    <property type="entry name" value="BTB"/>
    <property type="match status" value="1"/>
</dbReference>
<protein>
    <submittedName>
        <fullName evidence="3">2880_t:CDS:1</fullName>
    </submittedName>
</protein>
<dbReference type="PROSITE" id="PS50097">
    <property type="entry name" value="BTB"/>
    <property type="match status" value="1"/>
</dbReference>
<dbReference type="CDD" id="cd18186">
    <property type="entry name" value="BTB_POZ_ZBTB_KLHL-like"/>
    <property type="match status" value="1"/>
</dbReference>
<dbReference type="Pfam" id="PF07534">
    <property type="entry name" value="TLD"/>
    <property type="match status" value="1"/>
</dbReference>
<dbReference type="PANTHER" id="PTHR24410:SF23">
    <property type="entry name" value="BTB DOMAIN-CONTAINING PROTEIN-RELATED"/>
    <property type="match status" value="1"/>
</dbReference>
<dbReference type="Gene3D" id="1.25.40.420">
    <property type="match status" value="1"/>
</dbReference>
<reference evidence="3" key="1">
    <citation type="submission" date="2021-06" db="EMBL/GenBank/DDBJ databases">
        <authorList>
            <person name="Kallberg Y."/>
            <person name="Tangrot J."/>
            <person name="Rosling A."/>
        </authorList>
    </citation>
    <scope>NUCLEOTIDE SEQUENCE</scope>
    <source>
        <strain evidence="3">IA702</strain>
    </source>
</reference>
<gene>
    <name evidence="3" type="ORF">POCULU_LOCUS6118</name>
</gene>
<dbReference type="OrthoDB" id="6359816at2759"/>
<dbReference type="PANTHER" id="PTHR24410">
    <property type="entry name" value="HL07962P-RELATED"/>
    <property type="match status" value="1"/>
</dbReference>
<feature type="domain" description="BTB" evidence="1">
    <location>
        <begin position="23"/>
        <end position="95"/>
    </location>
</feature>
<accession>A0A9N9BQA1</accession>